<dbReference type="EMBL" id="JAWRVI010000018">
    <property type="protein sequence ID" value="KAK4089701.1"/>
    <property type="molecule type" value="Genomic_DNA"/>
</dbReference>
<proteinExistence type="predicted"/>
<evidence type="ECO:0000313" key="2">
    <source>
        <dbReference type="EMBL" id="KAK4089701.1"/>
    </source>
</evidence>
<feature type="compositionally biased region" description="Low complexity" evidence="1">
    <location>
        <begin position="48"/>
        <end position="68"/>
    </location>
</feature>
<dbReference type="Proteomes" id="UP001287286">
    <property type="component" value="Unassembled WGS sequence"/>
</dbReference>
<protein>
    <submittedName>
        <fullName evidence="2">Uncharacterized protein</fullName>
    </submittedName>
</protein>
<sequence>MQQQSSGGRGRSAVVARPPDRRQDSSSTLGTGSPYSGWGHRSMDDVVPRQPGTSPSPPSSSNSPTRNPRYPPDSNVMMSCSLPFPPITLTTHALAAGYGPSGATFLPPPLPVPSLPFAPHPPSLLVMEHLTRSPAAHPSIHLSIHQSIHPILQLSTPPLSSVVVPFAVPVVNGTDTRPHRTAAPTPPPTLCNLRVPHTYT</sequence>
<evidence type="ECO:0000256" key="1">
    <source>
        <dbReference type="SAM" id="MobiDB-lite"/>
    </source>
</evidence>
<feature type="region of interest" description="Disordered" evidence="1">
    <location>
        <begin position="1"/>
        <end position="74"/>
    </location>
</feature>
<keyword evidence="3" id="KW-1185">Reference proteome</keyword>
<organism evidence="2 3">
    <name type="scientific">Purpureocillium lilacinum</name>
    <name type="common">Paecilomyces lilacinus</name>
    <dbReference type="NCBI Taxonomy" id="33203"/>
    <lineage>
        <taxon>Eukaryota</taxon>
        <taxon>Fungi</taxon>
        <taxon>Dikarya</taxon>
        <taxon>Ascomycota</taxon>
        <taxon>Pezizomycotina</taxon>
        <taxon>Sordariomycetes</taxon>
        <taxon>Hypocreomycetidae</taxon>
        <taxon>Hypocreales</taxon>
        <taxon>Ophiocordycipitaceae</taxon>
        <taxon>Purpureocillium</taxon>
    </lineage>
</organism>
<gene>
    <name evidence="2" type="ORF">Purlil1_5804</name>
</gene>
<feature type="compositionally biased region" description="Polar residues" evidence="1">
    <location>
        <begin position="25"/>
        <end position="34"/>
    </location>
</feature>
<name>A0ABR0C0Z9_PURLI</name>
<comment type="caution">
    <text evidence="2">The sequence shown here is derived from an EMBL/GenBank/DDBJ whole genome shotgun (WGS) entry which is preliminary data.</text>
</comment>
<evidence type="ECO:0000313" key="3">
    <source>
        <dbReference type="Proteomes" id="UP001287286"/>
    </source>
</evidence>
<reference evidence="2 3" key="1">
    <citation type="journal article" date="2024" name="Microbiol. Resour. Announc.">
        <title>Genome annotations for the ascomycete fungi Trichoderma harzianum, Trichoderma aggressivum, and Purpureocillium lilacinum.</title>
        <authorList>
            <person name="Beijen E.P.W."/>
            <person name="Ohm R.A."/>
        </authorList>
    </citation>
    <scope>NUCLEOTIDE SEQUENCE [LARGE SCALE GENOMIC DNA]</scope>
    <source>
        <strain evidence="2 3">CBS 150709</strain>
    </source>
</reference>
<accession>A0ABR0C0Z9</accession>